<name>A0ABY6RSB1_9MYCO</name>
<dbReference type="EMBL" id="UPHM01000150">
    <property type="protein sequence ID" value="VBA31523.1"/>
    <property type="molecule type" value="Genomic_DNA"/>
</dbReference>
<proteinExistence type="predicted"/>
<gene>
    <name evidence="1" type="ORF">LAUMK4_05493</name>
</gene>
<protein>
    <submittedName>
        <fullName evidence="1">Uncharacterized protein</fullName>
    </submittedName>
</protein>
<accession>A0ABY6RSB1</accession>
<dbReference type="Proteomes" id="UP000271464">
    <property type="component" value="Unassembled WGS sequence"/>
</dbReference>
<organism evidence="1 2">
    <name type="scientific">Mycobacterium persicum</name>
    <dbReference type="NCBI Taxonomy" id="1487726"/>
    <lineage>
        <taxon>Bacteria</taxon>
        <taxon>Bacillati</taxon>
        <taxon>Actinomycetota</taxon>
        <taxon>Actinomycetes</taxon>
        <taxon>Mycobacteriales</taxon>
        <taxon>Mycobacteriaceae</taxon>
        <taxon>Mycobacterium</taxon>
    </lineage>
</organism>
<comment type="caution">
    <text evidence="1">The sequence shown here is derived from an EMBL/GenBank/DDBJ whole genome shotgun (WGS) entry which is preliminary data.</text>
</comment>
<reference evidence="1 2" key="1">
    <citation type="submission" date="2018-09" db="EMBL/GenBank/DDBJ databases">
        <authorList>
            <person name="Tagini F."/>
        </authorList>
    </citation>
    <scope>NUCLEOTIDE SEQUENCE [LARGE SCALE GENOMIC DNA]</scope>
    <source>
        <strain evidence="1 2">MK4</strain>
    </source>
</reference>
<evidence type="ECO:0000313" key="2">
    <source>
        <dbReference type="Proteomes" id="UP000271464"/>
    </source>
</evidence>
<keyword evidence="2" id="KW-1185">Reference proteome</keyword>
<evidence type="ECO:0000313" key="1">
    <source>
        <dbReference type="EMBL" id="VBA31523.1"/>
    </source>
</evidence>
<sequence length="69" mass="7211">MVISNALGAAVDTPPLHVVLEPSGGPLNRIFGRGTPLRSRAAGAALSMRDRLPEPVTRAAMKVLRPAGR</sequence>